<organism evidence="1">
    <name type="scientific">mine drainage metagenome</name>
    <dbReference type="NCBI Taxonomy" id="410659"/>
    <lineage>
        <taxon>unclassified sequences</taxon>
        <taxon>metagenomes</taxon>
        <taxon>ecological metagenomes</taxon>
    </lineage>
</organism>
<protein>
    <submittedName>
        <fullName evidence="1">3'-5' exoribonuclease</fullName>
    </submittedName>
</protein>
<dbReference type="GO" id="GO:0003676">
    <property type="term" value="F:nucleic acid binding"/>
    <property type="evidence" value="ECO:0007669"/>
    <property type="project" value="InterPro"/>
</dbReference>
<dbReference type="InterPro" id="IPR036397">
    <property type="entry name" value="RNaseH_sf"/>
</dbReference>
<dbReference type="EMBL" id="MLJW01000227">
    <property type="protein sequence ID" value="OIQ92637.1"/>
    <property type="molecule type" value="Genomic_DNA"/>
</dbReference>
<gene>
    <name evidence="1" type="ORF">GALL_254600</name>
</gene>
<sequence>MLTFFDTEFSALRMDPRLISVGLISEDERELYAEPDDTYQIKGCSTFVQEAVLPHLEGGAVRMTMHDHCASAIGSRALSSP</sequence>
<dbReference type="AlphaFoldDB" id="A0A1J5RWX5"/>
<comment type="caution">
    <text evidence="1">The sequence shown here is derived from an EMBL/GenBank/DDBJ whole genome shotgun (WGS) entry which is preliminary data.</text>
</comment>
<proteinExistence type="predicted"/>
<evidence type="ECO:0000313" key="1">
    <source>
        <dbReference type="EMBL" id="OIQ92637.1"/>
    </source>
</evidence>
<accession>A0A1J5RWX5</accession>
<reference evidence="1" key="1">
    <citation type="submission" date="2016-10" db="EMBL/GenBank/DDBJ databases">
        <title>Sequence of Gallionella enrichment culture.</title>
        <authorList>
            <person name="Poehlein A."/>
            <person name="Muehling M."/>
            <person name="Daniel R."/>
        </authorList>
    </citation>
    <scope>NUCLEOTIDE SEQUENCE</scope>
</reference>
<name>A0A1J5RWX5_9ZZZZ</name>
<dbReference type="Gene3D" id="3.30.420.10">
    <property type="entry name" value="Ribonuclease H-like superfamily/Ribonuclease H"/>
    <property type="match status" value="1"/>
</dbReference>